<dbReference type="Gene3D" id="1.20.5.1930">
    <property type="match status" value="1"/>
</dbReference>
<dbReference type="RefSeq" id="WP_406830496.1">
    <property type="nucleotide sequence ID" value="NZ_CP157483.1"/>
</dbReference>
<keyword evidence="1" id="KW-1133">Transmembrane helix</keyword>
<feature type="transmembrane region" description="Helical" evidence="1">
    <location>
        <begin position="112"/>
        <end position="130"/>
    </location>
</feature>
<dbReference type="EMBL" id="CP157483">
    <property type="protein sequence ID" value="XBO43069.1"/>
    <property type="molecule type" value="Genomic_DNA"/>
</dbReference>
<feature type="transmembrane region" description="Helical" evidence="1">
    <location>
        <begin position="38"/>
        <end position="56"/>
    </location>
</feature>
<protein>
    <submittedName>
        <fullName evidence="3">Histidine kinase</fullName>
    </submittedName>
</protein>
<accession>A0AAU7JSI9</accession>
<feature type="transmembrane region" description="Helical" evidence="1">
    <location>
        <begin position="179"/>
        <end position="200"/>
    </location>
</feature>
<feature type="domain" description="Signal transduction histidine kinase subgroup 3 dimerisation and phosphoacceptor" evidence="2">
    <location>
        <begin position="340"/>
        <end position="393"/>
    </location>
</feature>
<dbReference type="GO" id="GO:0000155">
    <property type="term" value="F:phosphorelay sensor kinase activity"/>
    <property type="evidence" value="ECO:0007669"/>
    <property type="project" value="InterPro"/>
</dbReference>
<gene>
    <name evidence="3" type="ORF">ABEG17_16080</name>
</gene>
<name>A0AAU7JSI9_9MICO</name>
<reference evidence="3" key="1">
    <citation type="submission" date="2024-05" db="EMBL/GenBank/DDBJ databases">
        <authorList>
            <person name="Kim S."/>
            <person name="Heo J."/>
            <person name="Choi H."/>
            <person name="Choi Y."/>
            <person name="Kwon S.-W."/>
            <person name="Kim Y."/>
        </authorList>
    </citation>
    <scope>NUCLEOTIDE SEQUENCE</scope>
    <source>
        <strain evidence="3">KACC 23699</strain>
    </source>
</reference>
<evidence type="ECO:0000259" key="2">
    <source>
        <dbReference type="Pfam" id="PF07730"/>
    </source>
</evidence>
<keyword evidence="3" id="KW-0418">Kinase</keyword>
<feature type="transmembrane region" description="Helical" evidence="1">
    <location>
        <begin position="150"/>
        <end position="172"/>
    </location>
</feature>
<proteinExistence type="predicted"/>
<evidence type="ECO:0000313" key="3">
    <source>
        <dbReference type="EMBL" id="XBO43069.1"/>
    </source>
</evidence>
<dbReference type="InterPro" id="IPR011712">
    <property type="entry name" value="Sig_transdc_His_kin_sub3_dim/P"/>
</dbReference>
<feature type="transmembrane region" description="Helical" evidence="1">
    <location>
        <begin position="212"/>
        <end position="229"/>
    </location>
</feature>
<feature type="transmembrane region" description="Helical" evidence="1">
    <location>
        <begin position="63"/>
        <end position="80"/>
    </location>
</feature>
<sequence>MRTLLLPAMATFSTLPVVATLAGVDPFGTVGPTPVLDTALGCGLALALLACCWLGLSLREGQALSLVVIGWTLWALRFQTWAPAEVVALASAAGVLVVLGSALALGRLRRGVMVLGAAALLVHVLAYQPFSQPGCGSVCVETWAPLAGLWGAKTALGIAVGLEWLVLLAILVGPFSPWVLLLGLTTLAAVAADSSSWWRWPTLESTIAEDRLRTAAVVVLAVCLGATIVRRMLARRAVHDLVQALSAREDFPGVAFAVPGASRWVAVDGRRVLPPTAGLRLPGPDGHAAVSVPRSWRAEDSLSPVDRFLLDSARLTVVARARLADLRASQQRIVAAADAERRRVERDLHDGIQQQLVGARLLLASREDPGVAGAERKVGEAAAALRNISHGALLSVLVTDGLQAALEDLVVGTDTQLVGADLPPLDASVERAAYDVVAGAVRTTRQPFTVRLEVRDRRFSVICDPSPGLPEQMVLDRVAATGGRVQEEGATMKAQWPCES</sequence>
<dbReference type="Pfam" id="PF07730">
    <property type="entry name" value="HisKA_3"/>
    <property type="match status" value="1"/>
</dbReference>
<dbReference type="GO" id="GO:0016020">
    <property type="term" value="C:membrane"/>
    <property type="evidence" value="ECO:0007669"/>
    <property type="project" value="InterPro"/>
</dbReference>
<organism evidence="3">
    <name type="scientific">Pedococcus sp. KACC 23699</name>
    <dbReference type="NCBI Taxonomy" id="3149228"/>
    <lineage>
        <taxon>Bacteria</taxon>
        <taxon>Bacillati</taxon>
        <taxon>Actinomycetota</taxon>
        <taxon>Actinomycetes</taxon>
        <taxon>Micrococcales</taxon>
        <taxon>Intrasporangiaceae</taxon>
        <taxon>Pedococcus</taxon>
    </lineage>
</organism>
<dbReference type="GO" id="GO:0046983">
    <property type="term" value="F:protein dimerization activity"/>
    <property type="evidence" value="ECO:0007669"/>
    <property type="project" value="InterPro"/>
</dbReference>
<dbReference type="AlphaFoldDB" id="A0AAU7JSI9"/>
<keyword evidence="3" id="KW-0808">Transferase</keyword>
<keyword evidence="1" id="KW-0812">Transmembrane</keyword>
<keyword evidence="1" id="KW-0472">Membrane</keyword>
<evidence type="ECO:0000256" key="1">
    <source>
        <dbReference type="SAM" id="Phobius"/>
    </source>
</evidence>
<feature type="transmembrane region" description="Helical" evidence="1">
    <location>
        <begin position="86"/>
        <end position="105"/>
    </location>
</feature>